<sequence>MAEPAYLDYASYPHLVEHIVSFADRSCWPALRATCRRLHDALARRMYTHIAGYAGFTVELFAPSTSEPVSHRVPGLQWPEPAIANLTPHLDILDLEDARVYTNASWTHEQPASVQQYNVAARARVIRRWAKKYQWHVGWPFYPTNVRKGQLLILFIDYTVIPAVQEIVAEHGAALLNPEIAHMPKVSVRPCFASDRETRSIVNVRYDPRQPDLRNGTFEIHWTYPKEEVVVIFTPTELWSGPEIPKNPEDPDWVDPDPPMGWLNGLAEAVWGRFGPSSMTWRSTRLVFVGAEQLDASWVDSNHWRFSNPLTNTDLAAGLAKTAEDMVFATSYTDVSGKELTHDEMVRCVFETLDYNGGWDGLFRFITLDEWRAEVDSQTFELATIPPAKPSYVPFDSGDTVEARMRQRGGSPSSSA</sequence>
<dbReference type="EMBL" id="CP086715">
    <property type="protein sequence ID" value="WOO79948.1"/>
    <property type="molecule type" value="Genomic_DNA"/>
</dbReference>
<organism evidence="1 2">
    <name type="scientific">Vanrija pseudolonga</name>
    <dbReference type="NCBI Taxonomy" id="143232"/>
    <lineage>
        <taxon>Eukaryota</taxon>
        <taxon>Fungi</taxon>
        <taxon>Dikarya</taxon>
        <taxon>Basidiomycota</taxon>
        <taxon>Agaricomycotina</taxon>
        <taxon>Tremellomycetes</taxon>
        <taxon>Trichosporonales</taxon>
        <taxon>Trichosporonaceae</taxon>
        <taxon>Vanrija</taxon>
    </lineage>
</organism>
<dbReference type="Proteomes" id="UP000827549">
    <property type="component" value="Chromosome 2"/>
</dbReference>
<keyword evidence="2" id="KW-1185">Reference proteome</keyword>
<evidence type="ECO:0000313" key="1">
    <source>
        <dbReference type="EMBL" id="WOO79948.1"/>
    </source>
</evidence>
<dbReference type="RefSeq" id="XP_062625980.1">
    <property type="nucleotide sequence ID" value="XM_062769996.1"/>
</dbReference>
<proteinExistence type="predicted"/>
<name>A0AAF1BPX2_9TREE</name>
<protein>
    <submittedName>
        <fullName evidence="1">Uncharacterized protein</fullName>
    </submittedName>
</protein>
<dbReference type="AlphaFoldDB" id="A0AAF1BPX2"/>
<reference evidence="1" key="1">
    <citation type="submission" date="2023-10" db="EMBL/GenBank/DDBJ databases">
        <authorList>
            <person name="Noh H."/>
        </authorList>
    </citation>
    <scope>NUCLEOTIDE SEQUENCE</scope>
    <source>
        <strain evidence="1">DUCC4014</strain>
    </source>
</reference>
<dbReference type="GeneID" id="87806705"/>
<accession>A0AAF1BPX2</accession>
<gene>
    <name evidence="1" type="ORF">LOC62_02G003462</name>
</gene>
<evidence type="ECO:0000313" key="2">
    <source>
        <dbReference type="Proteomes" id="UP000827549"/>
    </source>
</evidence>